<accession>A0AC35TGE0</accession>
<proteinExistence type="predicted"/>
<dbReference type="WBParaSite" id="RSKR_0000025550.1">
    <property type="protein sequence ID" value="RSKR_0000025550.1"/>
    <property type="gene ID" value="RSKR_0000025550"/>
</dbReference>
<evidence type="ECO:0000313" key="1">
    <source>
        <dbReference type="Proteomes" id="UP000095286"/>
    </source>
</evidence>
<organism evidence="1 2">
    <name type="scientific">Rhabditophanes sp. KR3021</name>
    <dbReference type="NCBI Taxonomy" id="114890"/>
    <lineage>
        <taxon>Eukaryota</taxon>
        <taxon>Metazoa</taxon>
        <taxon>Ecdysozoa</taxon>
        <taxon>Nematoda</taxon>
        <taxon>Chromadorea</taxon>
        <taxon>Rhabditida</taxon>
        <taxon>Tylenchina</taxon>
        <taxon>Panagrolaimomorpha</taxon>
        <taxon>Strongyloidoidea</taxon>
        <taxon>Alloionematidae</taxon>
        <taxon>Rhabditophanes</taxon>
    </lineage>
</organism>
<reference evidence="2" key="1">
    <citation type="submission" date="2016-11" db="UniProtKB">
        <authorList>
            <consortium name="WormBaseParasite"/>
        </authorList>
    </citation>
    <scope>IDENTIFICATION</scope>
    <source>
        <strain evidence="2">KR3021</strain>
    </source>
</reference>
<name>A0AC35TGE0_9BILA</name>
<protein>
    <submittedName>
        <fullName evidence="2">Uncharacterized protein</fullName>
    </submittedName>
</protein>
<evidence type="ECO:0000313" key="2">
    <source>
        <dbReference type="WBParaSite" id="RSKR_0000025550.1"/>
    </source>
</evidence>
<dbReference type="Proteomes" id="UP000095286">
    <property type="component" value="Unplaced"/>
</dbReference>
<sequence>MNTGVNESSIICNIPLLKNHFNETSNNANKEFLYILFNVFTVNNILTNINMQRIEMINQFNTHVETNIPNEQDRRAAVIVLQREECNAEVNVRHQQHQNTGMDFRRQHIVPEKIG</sequence>